<dbReference type="AlphaFoldDB" id="A0A1R7QFE8"/>
<feature type="domain" description="Glycosyltransferase 2-like" evidence="1">
    <location>
        <begin position="8"/>
        <end position="163"/>
    </location>
</feature>
<dbReference type="PANTHER" id="PTHR22916">
    <property type="entry name" value="GLYCOSYLTRANSFERASE"/>
    <property type="match status" value="1"/>
</dbReference>
<dbReference type="GO" id="GO:0016758">
    <property type="term" value="F:hexosyltransferase activity"/>
    <property type="evidence" value="ECO:0007669"/>
    <property type="project" value="UniProtKB-ARBA"/>
</dbReference>
<dbReference type="CDD" id="cd00761">
    <property type="entry name" value="Glyco_tranf_GTA_type"/>
    <property type="match status" value="1"/>
</dbReference>
<name>A0A1R7QFE8_ACIJO</name>
<accession>A0A1R7QFE8</accession>
<dbReference type="InterPro" id="IPR029044">
    <property type="entry name" value="Nucleotide-diphossugar_trans"/>
</dbReference>
<organism evidence="2 3">
    <name type="scientific">Acinetobacter johnsonii</name>
    <dbReference type="NCBI Taxonomy" id="40214"/>
    <lineage>
        <taxon>Bacteria</taxon>
        <taxon>Pseudomonadati</taxon>
        <taxon>Pseudomonadota</taxon>
        <taxon>Gammaproteobacteria</taxon>
        <taxon>Moraxellales</taxon>
        <taxon>Moraxellaceae</taxon>
        <taxon>Acinetobacter</taxon>
    </lineage>
</organism>
<dbReference type="SUPFAM" id="SSF53448">
    <property type="entry name" value="Nucleotide-diphospho-sugar transferases"/>
    <property type="match status" value="1"/>
</dbReference>
<dbReference type="EMBL" id="FUUY01000009">
    <property type="protein sequence ID" value="SJX22931.1"/>
    <property type="molecule type" value="Genomic_DNA"/>
</dbReference>
<dbReference type="EC" id="2.4.-.-" evidence="2"/>
<dbReference type="RefSeq" id="WP_087013702.1">
    <property type="nucleotide sequence ID" value="NZ_FUUY01000009.1"/>
</dbReference>
<gene>
    <name evidence="2" type="primary">epsE_5</name>
    <name evidence="2" type="ORF">ACNJC6_02584</name>
</gene>
<reference evidence="2 3" key="1">
    <citation type="submission" date="2017-02" db="EMBL/GenBank/DDBJ databases">
        <authorList>
            <person name="Peterson S.W."/>
        </authorList>
    </citation>
    <scope>NUCLEOTIDE SEQUENCE [LARGE SCALE GENOMIC DNA]</scope>
    <source>
        <strain evidence="2">C6</strain>
    </source>
</reference>
<proteinExistence type="predicted"/>
<evidence type="ECO:0000259" key="1">
    <source>
        <dbReference type="Pfam" id="PF00535"/>
    </source>
</evidence>
<evidence type="ECO:0000313" key="2">
    <source>
        <dbReference type="EMBL" id="SJX22931.1"/>
    </source>
</evidence>
<dbReference type="Pfam" id="PF00535">
    <property type="entry name" value="Glycos_transf_2"/>
    <property type="match status" value="1"/>
</dbReference>
<protein>
    <submittedName>
        <fullName evidence="2">Putative glycosyltransferase EpsE</fullName>
        <ecNumber evidence="2">2.4.-.-</ecNumber>
    </submittedName>
</protein>
<dbReference type="PANTHER" id="PTHR22916:SF3">
    <property type="entry name" value="UDP-GLCNAC:BETAGAL BETA-1,3-N-ACETYLGLUCOSAMINYLTRANSFERASE-LIKE PROTEIN 1"/>
    <property type="match status" value="1"/>
</dbReference>
<dbReference type="Proteomes" id="UP000196240">
    <property type="component" value="Unassembled WGS sequence"/>
</dbReference>
<keyword evidence="2" id="KW-0328">Glycosyltransferase</keyword>
<evidence type="ECO:0000313" key="3">
    <source>
        <dbReference type="Proteomes" id="UP000196240"/>
    </source>
</evidence>
<keyword evidence="2" id="KW-0808">Transferase</keyword>
<dbReference type="InterPro" id="IPR001173">
    <property type="entry name" value="Glyco_trans_2-like"/>
</dbReference>
<dbReference type="Gene3D" id="3.90.550.10">
    <property type="entry name" value="Spore Coat Polysaccharide Biosynthesis Protein SpsA, Chain A"/>
    <property type="match status" value="1"/>
</dbReference>
<sequence length="293" mass="34805">MNNLPFVTIGIPFYNAEKFLEYAIKSVLAQNYQNWELILVNDGSSDNSVNIAEKYEKIDCRIRLIDDGENKKLPFRLNQIIDEARYDYIVRMDADDIMHIERLKIQLEFLEKNLEYDLVSTSMYSIDTYNNIVGQRIIGDNVSLKTLLQGNNQIVHPSIFARKKWYLRNRYDIGSERAEDYELWLRACFNNDLKIKVISIPLLFYREFGNLTKENLMLSYKTTNQIFNKYKYKIPFFSIFKAKLNLYIKMAIVSFIFFIGKEDYLVFKRNNSLLDIDLMNAKRQLYQVVQVDE</sequence>